<evidence type="ECO:0000313" key="1">
    <source>
        <dbReference type="EMBL" id="THE66438.1"/>
    </source>
</evidence>
<keyword evidence="2" id="KW-1185">Reference proteome</keyword>
<dbReference type="AlphaFoldDB" id="A0A4S3TUT7"/>
<dbReference type="EMBL" id="RBZW01000008">
    <property type="protein sequence ID" value="THE66438.1"/>
    <property type="molecule type" value="Genomic_DNA"/>
</dbReference>
<organism evidence="1 2">
    <name type="scientific">Salinadaptatus halalkaliphilus</name>
    <dbReference type="NCBI Taxonomy" id="2419781"/>
    <lineage>
        <taxon>Archaea</taxon>
        <taxon>Methanobacteriati</taxon>
        <taxon>Methanobacteriota</taxon>
        <taxon>Stenosarchaea group</taxon>
        <taxon>Halobacteria</taxon>
        <taxon>Halobacteriales</taxon>
        <taxon>Natrialbaceae</taxon>
        <taxon>Salinadaptatus</taxon>
    </lineage>
</organism>
<dbReference type="SUPFAM" id="SSF50494">
    <property type="entry name" value="Trypsin-like serine proteases"/>
    <property type="match status" value="1"/>
</dbReference>
<comment type="caution">
    <text evidence="1">The sequence shown here is derived from an EMBL/GenBank/DDBJ whole genome shotgun (WGS) entry which is preliminary data.</text>
</comment>
<sequence>MSGDYSARLVQRLTNLRDGLEPGMDRREFLRTVVSGGYVLGVASYLGVEDFLSADEGEVPIVTALVRSDPDDPFSLEERTRDVPAEWYAAVTKALEINEYLATVGMTGYLGSAVVPGSYSSQTASVSVGISSEGRSTREMIEEIADGISINAETIVEVEEMEDGPPSTQPRVATNVDSGVAPSGVVCETPSSMATLAPALYDPNTEQSYFVTAEHAFEGVSDPVGEPLVLPIDSAEPAQLGAVEYAYPVEDVAVVTPNGDLEPSSTIDTPSSARVRGQYTRLGLADLVARDEYLEKVGALTGHTTGRIQGIDAVTCFTDTFCRRGQIRWGGEMDLTDGDSGSVSFHEDPQGAADDVLVAGFNNARTWWPGQSYVWGIGAYKLTETHGYHF</sequence>
<dbReference type="OrthoDB" id="333539at2157"/>
<protein>
    <submittedName>
        <fullName evidence="1">Uncharacterized protein</fullName>
    </submittedName>
</protein>
<dbReference type="RefSeq" id="WP_141463139.1">
    <property type="nucleotide sequence ID" value="NZ_RBZW01000008.1"/>
</dbReference>
<name>A0A4S3TUT7_9EURY</name>
<proteinExistence type="predicted"/>
<dbReference type="Proteomes" id="UP000318864">
    <property type="component" value="Unassembled WGS sequence"/>
</dbReference>
<accession>A0A4S3TUT7</accession>
<dbReference type="InterPro" id="IPR009003">
    <property type="entry name" value="Peptidase_S1_PA"/>
</dbReference>
<reference evidence="1 2" key="1">
    <citation type="submission" date="2018-10" db="EMBL/GenBank/DDBJ databases">
        <title>Natronolimnobius sp. XQ-INN 246 isolated from Inner Mongolia Autonomous Region of China.</title>
        <authorList>
            <person name="Xue Q."/>
        </authorList>
    </citation>
    <scope>NUCLEOTIDE SEQUENCE [LARGE SCALE GENOMIC DNA]</scope>
    <source>
        <strain evidence="1 2">XQ-INN 246</strain>
    </source>
</reference>
<evidence type="ECO:0000313" key="2">
    <source>
        <dbReference type="Proteomes" id="UP000318864"/>
    </source>
</evidence>
<gene>
    <name evidence="1" type="ORF">D8Y22_02440</name>
</gene>